<dbReference type="Pfam" id="PF08267">
    <property type="entry name" value="Meth_synt_1"/>
    <property type="match status" value="1"/>
</dbReference>
<keyword evidence="2" id="KW-0489">Methyltransferase</keyword>
<evidence type="ECO:0000313" key="2">
    <source>
        <dbReference type="EMBL" id="AIF05761.1"/>
    </source>
</evidence>
<dbReference type="GO" id="GO:0008652">
    <property type="term" value="P:amino acid biosynthetic process"/>
    <property type="evidence" value="ECO:0007669"/>
    <property type="project" value="InterPro"/>
</dbReference>
<proteinExistence type="predicted"/>
<name>A0A075GP28_9ARCH</name>
<dbReference type="AlphaFoldDB" id="A0A075GP28"/>
<dbReference type="GO" id="GO:0008270">
    <property type="term" value="F:zinc ion binding"/>
    <property type="evidence" value="ECO:0007669"/>
    <property type="project" value="InterPro"/>
</dbReference>
<dbReference type="GO" id="GO:0003871">
    <property type="term" value="F:5-methyltetrahydropteroyltriglutamate-homocysteine S-methyltransferase activity"/>
    <property type="evidence" value="ECO:0007669"/>
    <property type="project" value="UniProtKB-EC"/>
</dbReference>
<feature type="domain" description="Cobalamin-independent methionine synthase MetE N-terminal" evidence="1">
    <location>
        <begin position="76"/>
        <end position="270"/>
    </location>
</feature>
<protein>
    <submittedName>
        <fullName evidence="2">5-methyltetrahydropteroyltriglutamate--homocysteine methyltransferase (MetE)</fullName>
        <ecNumber evidence="2">2.1.1.14</ecNumber>
    </submittedName>
</protein>
<dbReference type="InterPro" id="IPR013215">
    <property type="entry name" value="Cbl-indep_Met_Synth_N"/>
</dbReference>
<accession>A0A075GP28</accession>
<gene>
    <name evidence="2" type="primary">metE</name>
</gene>
<dbReference type="Gene3D" id="3.20.20.210">
    <property type="match status" value="1"/>
</dbReference>
<dbReference type="GO" id="GO:0032259">
    <property type="term" value="P:methylation"/>
    <property type="evidence" value="ECO:0007669"/>
    <property type="project" value="UniProtKB-KW"/>
</dbReference>
<dbReference type="InterPro" id="IPR038071">
    <property type="entry name" value="UROD/MetE-like_sf"/>
</dbReference>
<organism evidence="2">
    <name type="scientific">uncultured marine thaumarchaeote KM3_187_A08</name>
    <dbReference type="NCBI Taxonomy" id="1456073"/>
    <lineage>
        <taxon>Archaea</taxon>
        <taxon>Nitrososphaerota</taxon>
        <taxon>environmental samples</taxon>
    </lineage>
</organism>
<dbReference type="EMBL" id="KF900749">
    <property type="protein sequence ID" value="AIF05761.1"/>
    <property type="molecule type" value="Genomic_DNA"/>
</dbReference>
<sequence length="312" mass="36245">MINYWSAGIYPRNEKLIESTRSYDKTLEKQFKKEKSRLLKIQSNNKLDYISDPLIDWDDNLRPFTDNLRGIEKGPLTRYYENNTFYRQPIIESKLGTTGNILKNNVCFDLFTSKSKVKIDILDPFTFYDLSANEFYKSEEEAVNAFAEIIKKELDSIKRNVQLIQFNSPSLARIEDTDRLNMVKKAMEKIVKGLDTKTCLNLWGSDISNTLEKFQEFPVDIIGIDFTSSNVDKFDKIEMKKGLACGLIDAKNTKMEKSSVIIRELKNIKKTFSPESLAVITSWDFEFIPEPFADKKLQIMKQIKEKSKMVKL</sequence>
<keyword evidence="2" id="KW-0808">Transferase</keyword>
<dbReference type="SUPFAM" id="SSF51726">
    <property type="entry name" value="UROD/MetE-like"/>
    <property type="match status" value="1"/>
</dbReference>
<evidence type="ECO:0000259" key="1">
    <source>
        <dbReference type="Pfam" id="PF08267"/>
    </source>
</evidence>
<dbReference type="EC" id="2.1.1.14" evidence="2"/>
<reference evidence="2" key="1">
    <citation type="journal article" date="2014" name="Genome Biol. Evol.">
        <title>Pangenome evidence for extensive interdomain horizontal transfer affecting lineage core and shell genes in uncultured planktonic thaumarchaeota and euryarchaeota.</title>
        <authorList>
            <person name="Deschamps P."/>
            <person name="Zivanovic Y."/>
            <person name="Moreira D."/>
            <person name="Rodriguez-Valera F."/>
            <person name="Lopez-Garcia P."/>
        </authorList>
    </citation>
    <scope>NUCLEOTIDE SEQUENCE</scope>
</reference>